<keyword evidence="13" id="KW-1185">Reference proteome</keyword>
<keyword evidence="5" id="KW-0378">Hydrolase</keyword>
<dbReference type="Proteomes" id="UP001222325">
    <property type="component" value="Unassembled WGS sequence"/>
</dbReference>
<feature type="region of interest" description="Disordered" evidence="11">
    <location>
        <begin position="126"/>
        <end position="161"/>
    </location>
</feature>
<evidence type="ECO:0000256" key="9">
    <source>
        <dbReference type="PIRSR" id="PIRSR610347-1"/>
    </source>
</evidence>
<evidence type="ECO:0000256" key="3">
    <source>
        <dbReference type="ARBA" id="ARBA00022722"/>
    </source>
</evidence>
<protein>
    <submittedName>
        <fullName evidence="12">Tyrosyl-DNA phosphodiesterase-domain-containing protein</fullName>
    </submittedName>
</protein>
<keyword evidence="4" id="KW-0227">DNA damage</keyword>
<dbReference type="CDD" id="cd09122">
    <property type="entry name" value="PLDc_Tdp1_1"/>
    <property type="match status" value="1"/>
</dbReference>
<dbReference type="EMBL" id="JARJCN010000053">
    <property type="protein sequence ID" value="KAJ7080775.1"/>
    <property type="molecule type" value="Genomic_DNA"/>
</dbReference>
<feature type="active site" description="Nucleophile" evidence="9">
    <location>
        <position position="268"/>
    </location>
</feature>
<dbReference type="SUPFAM" id="SSF56024">
    <property type="entry name" value="Phospholipase D/nuclease"/>
    <property type="match status" value="2"/>
</dbReference>
<name>A0AAD6U0L6_9AGAR</name>
<dbReference type="GO" id="GO:0003697">
    <property type="term" value="F:single-stranded DNA binding"/>
    <property type="evidence" value="ECO:0007669"/>
    <property type="project" value="TreeGrafter"/>
</dbReference>
<evidence type="ECO:0000313" key="12">
    <source>
        <dbReference type="EMBL" id="KAJ7080775.1"/>
    </source>
</evidence>
<feature type="compositionally biased region" description="Acidic residues" evidence="11">
    <location>
        <begin position="18"/>
        <end position="28"/>
    </location>
</feature>
<evidence type="ECO:0000256" key="2">
    <source>
        <dbReference type="ARBA" id="ARBA00010205"/>
    </source>
</evidence>
<accession>A0AAD6U0L6</accession>
<evidence type="ECO:0000313" key="13">
    <source>
        <dbReference type="Proteomes" id="UP001222325"/>
    </source>
</evidence>
<dbReference type="GO" id="GO:0003690">
    <property type="term" value="F:double-stranded DNA binding"/>
    <property type="evidence" value="ECO:0007669"/>
    <property type="project" value="TreeGrafter"/>
</dbReference>
<dbReference type="InterPro" id="IPR010347">
    <property type="entry name" value="Tdp1"/>
</dbReference>
<keyword evidence="8" id="KW-0539">Nucleus</keyword>
<sequence length="625" mass="68072">MSSRDRASASKANPIVVDDSETEDDSGDEILPSTRTGPGAATSQSPAPNLDSATAQTGGTVIVVDDLETEDDSNAGMPKLTKSVITAKTSGGDESRIPLATSAGRLQDKDQRITHNFGPLASLPDRAQMETERLARRKRALDTEDPGGASKRPRKSNNMASSTPLASRMFYDGAFFPTPTEHATPRADGREAMSLQDILGPVSNSDLKFAIMSSYGCSPEWLQQHFHSAVPVILVSGTGTEDKAPSMRKLTENWIQTCPTLSTGGVMHMKYMVLFYRSGRLRVVISTANLIPLDWTKLENAVFIQDLYPKSANVIGTRLAAGKSTPGVSGSKTEDSFATILENVLKKTNVGPALQHLKQTRPDIPLNSIEDLSKFWDWTSVTAELVPSISGRWEGWERIVKNGHPRLLRAIKTLGVATSGNQKLIVECQGSSIGMYSTQWFNQFYLSASGHLSALKDHMDLSEGRRKKLEYPRGVKVVFPSLATVKSTSKSGTSSLFCTRKKWDGKNFPRAAFHDSNSRAGRVLMHTKMIIGSFSQLGDAKKAPGAAGWMYLGSHNFTSPAWGNLSGSEYAPVLNVNNFELGVVVPLATIEDVDTASAWERPPRKYTTTDLPWIMEENLALMDLS</sequence>
<dbReference type="PANTHER" id="PTHR12415:SF0">
    <property type="entry name" value="TYROSYL-DNA PHOSPHODIESTERASE 1"/>
    <property type="match status" value="1"/>
</dbReference>
<evidence type="ECO:0000256" key="7">
    <source>
        <dbReference type="ARBA" id="ARBA00023204"/>
    </source>
</evidence>
<evidence type="ECO:0000256" key="8">
    <source>
        <dbReference type="ARBA" id="ARBA00023242"/>
    </source>
</evidence>
<gene>
    <name evidence="12" type="ORF">B0H15DRAFT_996883</name>
</gene>
<dbReference type="Pfam" id="PF06087">
    <property type="entry name" value="Tyr-DNA_phospho"/>
    <property type="match status" value="1"/>
</dbReference>
<evidence type="ECO:0000256" key="4">
    <source>
        <dbReference type="ARBA" id="ARBA00022763"/>
    </source>
</evidence>
<comment type="caution">
    <text evidence="12">The sequence shown here is derived from an EMBL/GenBank/DDBJ whole genome shotgun (WGS) entry which is preliminary data.</text>
</comment>
<dbReference type="GO" id="GO:0006281">
    <property type="term" value="P:DNA repair"/>
    <property type="evidence" value="ECO:0007669"/>
    <property type="project" value="UniProtKB-KW"/>
</dbReference>
<feature type="binding site" evidence="10">
    <location>
        <position position="270"/>
    </location>
    <ligand>
        <name>substrate</name>
    </ligand>
</feature>
<dbReference type="GO" id="GO:0004527">
    <property type="term" value="F:exonuclease activity"/>
    <property type="evidence" value="ECO:0007669"/>
    <property type="project" value="UniProtKB-KW"/>
</dbReference>
<comment type="subcellular location">
    <subcellularLocation>
        <location evidence="1">Nucleus</location>
    </subcellularLocation>
</comment>
<dbReference type="PANTHER" id="PTHR12415">
    <property type="entry name" value="TYROSYL-DNA PHOSPHODIESTERASE 1"/>
    <property type="match status" value="1"/>
</dbReference>
<dbReference type="Gene3D" id="3.30.870.10">
    <property type="entry name" value="Endonuclease Chain A"/>
    <property type="match status" value="2"/>
</dbReference>
<reference evidence="12" key="1">
    <citation type="submission" date="2023-03" db="EMBL/GenBank/DDBJ databases">
        <title>Massive genome expansion in bonnet fungi (Mycena s.s.) driven by repeated elements and novel gene families across ecological guilds.</title>
        <authorList>
            <consortium name="Lawrence Berkeley National Laboratory"/>
            <person name="Harder C.B."/>
            <person name="Miyauchi S."/>
            <person name="Viragh M."/>
            <person name="Kuo A."/>
            <person name="Thoen E."/>
            <person name="Andreopoulos B."/>
            <person name="Lu D."/>
            <person name="Skrede I."/>
            <person name="Drula E."/>
            <person name="Henrissat B."/>
            <person name="Morin E."/>
            <person name="Kohler A."/>
            <person name="Barry K."/>
            <person name="LaButti K."/>
            <person name="Morin E."/>
            <person name="Salamov A."/>
            <person name="Lipzen A."/>
            <person name="Mereny Z."/>
            <person name="Hegedus B."/>
            <person name="Baldrian P."/>
            <person name="Stursova M."/>
            <person name="Weitz H."/>
            <person name="Taylor A."/>
            <person name="Grigoriev I.V."/>
            <person name="Nagy L.G."/>
            <person name="Martin F."/>
            <person name="Kauserud H."/>
        </authorList>
    </citation>
    <scope>NUCLEOTIDE SEQUENCE</scope>
    <source>
        <strain evidence="12">CBHHK173m</strain>
    </source>
</reference>
<evidence type="ECO:0000256" key="10">
    <source>
        <dbReference type="PIRSR" id="PIRSR610347-2"/>
    </source>
</evidence>
<keyword evidence="7" id="KW-0234">DNA repair</keyword>
<keyword evidence="3" id="KW-0540">Nuclease</keyword>
<feature type="compositionally biased region" description="Polar residues" evidence="11">
    <location>
        <begin position="33"/>
        <end position="58"/>
    </location>
</feature>
<feature type="binding site" evidence="10">
    <location>
        <position position="528"/>
    </location>
    <ligand>
        <name>substrate</name>
    </ligand>
</feature>
<proteinExistence type="inferred from homology"/>
<dbReference type="GO" id="GO:0005634">
    <property type="term" value="C:nucleus"/>
    <property type="evidence" value="ECO:0007669"/>
    <property type="project" value="UniProtKB-SubCell"/>
</dbReference>
<dbReference type="GO" id="GO:0017005">
    <property type="term" value="F:3'-tyrosyl-DNA phosphodiesterase activity"/>
    <property type="evidence" value="ECO:0007669"/>
    <property type="project" value="TreeGrafter"/>
</dbReference>
<comment type="similarity">
    <text evidence="2">Belongs to the tyrosyl-DNA phosphodiesterase family.</text>
</comment>
<keyword evidence="6" id="KW-0269">Exonuclease</keyword>
<feature type="active site" description="Proton donor/acceptor" evidence="9">
    <location>
        <position position="526"/>
    </location>
</feature>
<feature type="region of interest" description="Disordered" evidence="11">
    <location>
        <begin position="1"/>
        <end position="58"/>
    </location>
</feature>
<evidence type="ECO:0000256" key="1">
    <source>
        <dbReference type="ARBA" id="ARBA00004123"/>
    </source>
</evidence>
<evidence type="ECO:0000256" key="11">
    <source>
        <dbReference type="SAM" id="MobiDB-lite"/>
    </source>
</evidence>
<organism evidence="12 13">
    <name type="scientific">Mycena belliarum</name>
    <dbReference type="NCBI Taxonomy" id="1033014"/>
    <lineage>
        <taxon>Eukaryota</taxon>
        <taxon>Fungi</taxon>
        <taxon>Dikarya</taxon>
        <taxon>Basidiomycota</taxon>
        <taxon>Agaricomycotina</taxon>
        <taxon>Agaricomycetes</taxon>
        <taxon>Agaricomycetidae</taxon>
        <taxon>Agaricales</taxon>
        <taxon>Marasmiineae</taxon>
        <taxon>Mycenaceae</taxon>
        <taxon>Mycena</taxon>
    </lineage>
</organism>
<dbReference type="AlphaFoldDB" id="A0AAD6U0L6"/>
<evidence type="ECO:0000256" key="5">
    <source>
        <dbReference type="ARBA" id="ARBA00022801"/>
    </source>
</evidence>
<evidence type="ECO:0000256" key="6">
    <source>
        <dbReference type="ARBA" id="ARBA00022839"/>
    </source>
</evidence>